<dbReference type="InterPro" id="IPR009000">
    <property type="entry name" value="Transl_B-barrel_sf"/>
</dbReference>
<dbReference type="SUPFAM" id="SSF50447">
    <property type="entry name" value="Translation proteins"/>
    <property type="match status" value="1"/>
</dbReference>
<dbReference type="PANTHER" id="PTHR11229">
    <property type="entry name" value="50S RIBOSOMAL PROTEIN L3"/>
    <property type="match status" value="1"/>
</dbReference>
<name>A0A6A6YNM7_9PEZI</name>
<dbReference type="PANTHER" id="PTHR11229:SF8">
    <property type="entry name" value="LARGE RIBOSOMAL SUBUNIT PROTEIN UL3M"/>
    <property type="match status" value="1"/>
</dbReference>
<reference evidence="8" key="3">
    <citation type="submission" date="2025-04" db="UniProtKB">
        <authorList>
            <consortium name="RefSeq"/>
        </authorList>
    </citation>
    <scope>IDENTIFICATION</scope>
    <source>
        <strain evidence="8">CBS 304.34</strain>
    </source>
</reference>
<dbReference type="GeneID" id="54468967"/>
<dbReference type="OrthoDB" id="274683at2759"/>
<reference evidence="6 8" key="1">
    <citation type="journal article" date="2020" name="Stud. Mycol.">
        <title>101 Dothideomycetes genomes: a test case for predicting lifestyles and emergence of pathogens.</title>
        <authorList>
            <person name="Haridas S."/>
            <person name="Albert R."/>
            <person name="Binder M."/>
            <person name="Bloem J."/>
            <person name="Labutti K."/>
            <person name="Salamov A."/>
            <person name="Andreopoulos B."/>
            <person name="Baker S."/>
            <person name="Barry K."/>
            <person name="Bills G."/>
            <person name="Bluhm B."/>
            <person name="Cannon C."/>
            <person name="Castanera R."/>
            <person name="Culley D."/>
            <person name="Daum C."/>
            <person name="Ezra D."/>
            <person name="Gonzalez J."/>
            <person name="Henrissat B."/>
            <person name="Kuo A."/>
            <person name="Liang C."/>
            <person name="Lipzen A."/>
            <person name="Lutzoni F."/>
            <person name="Magnuson J."/>
            <person name="Mondo S."/>
            <person name="Nolan M."/>
            <person name="Ohm R."/>
            <person name="Pangilinan J."/>
            <person name="Park H.-J."/>
            <person name="Ramirez L."/>
            <person name="Alfaro M."/>
            <person name="Sun H."/>
            <person name="Tritt A."/>
            <person name="Yoshinaga Y."/>
            <person name="Zwiers L.-H."/>
            <person name="Turgeon B."/>
            <person name="Goodwin S."/>
            <person name="Spatafora J."/>
            <person name="Crous P."/>
            <person name="Grigoriev I."/>
        </authorList>
    </citation>
    <scope>NUCLEOTIDE SEQUENCE</scope>
    <source>
        <strain evidence="6 8">CBS 304.34</strain>
    </source>
</reference>
<evidence type="ECO:0000256" key="5">
    <source>
        <dbReference type="SAM" id="MobiDB-lite"/>
    </source>
</evidence>
<dbReference type="Gene3D" id="3.30.160.810">
    <property type="match status" value="1"/>
</dbReference>
<reference evidence="8" key="2">
    <citation type="submission" date="2020-04" db="EMBL/GenBank/DDBJ databases">
        <authorList>
            <consortium name="NCBI Genome Project"/>
        </authorList>
    </citation>
    <scope>NUCLEOTIDE SEQUENCE</scope>
    <source>
        <strain evidence="8">CBS 304.34</strain>
    </source>
</reference>
<evidence type="ECO:0000313" key="6">
    <source>
        <dbReference type="EMBL" id="KAF2809467.1"/>
    </source>
</evidence>
<dbReference type="Gene3D" id="2.40.30.10">
    <property type="entry name" value="Translation factors"/>
    <property type="match status" value="1"/>
</dbReference>
<dbReference type="FunFam" id="3.30.160.810:FF:000001">
    <property type="entry name" value="50S ribosomal protein L3"/>
    <property type="match status" value="1"/>
</dbReference>
<accession>A0A6A6YNM7</accession>
<dbReference type="InterPro" id="IPR019927">
    <property type="entry name" value="Ribosomal_uL3_bac/org-type"/>
</dbReference>
<feature type="region of interest" description="Disordered" evidence="5">
    <location>
        <begin position="40"/>
        <end position="59"/>
    </location>
</feature>
<evidence type="ECO:0000256" key="4">
    <source>
        <dbReference type="ARBA" id="ARBA00035209"/>
    </source>
</evidence>
<protein>
    <recommendedName>
        <fullName evidence="4">Large ribosomal subunit protein uL3m</fullName>
    </recommendedName>
</protein>
<dbReference type="RefSeq" id="XP_033576431.1">
    <property type="nucleotide sequence ID" value="XM_033728074.1"/>
</dbReference>
<keyword evidence="3" id="KW-0687">Ribonucleoprotein</keyword>
<proteinExistence type="inferred from homology"/>
<evidence type="ECO:0000256" key="3">
    <source>
        <dbReference type="ARBA" id="ARBA00023274"/>
    </source>
</evidence>
<dbReference type="GO" id="GO:0006412">
    <property type="term" value="P:translation"/>
    <property type="evidence" value="ECO:0007669"/>
    <property type="project" value="InterPro"/>
</dbReference>
<dbReference type="EMBL" id="MU003701">
    <property type="protein sequence ID" value="KAF2809467.1"/>
    <property type="molecule type" value="Genomic_DNA"/>
</dbReference>
<dbReference type="NCBIfam" id="TIGR03625">
    <property type="entry name" value="L3_bact"/>
    <property type="match status" value="1"/>
</dbReference>
<evidence type="ECO:0000256" key="1">
    <source>
        <dbReference type="ARBA" id="ARBA00006540"/>
    </source>
</evidence>
<keyword evidence="7" id="KW-1185">Reference proteome</keyword>
<comment type="similarity">
    <text evidence="1">Belongs to the universal ribosomal protein uL3 family.</text>
</comment>
<dbReference type="GO" id="GO:0003735">
    <property type="term" value="F:structural constituent of ribosome"/>
    <property type="evidence" value="ECO:0007669"/>
    <property type="project" value="InterPro"/>
</dbReference>
<organism evidence="6">
    <name type="scientific">Mytilinidion resinicola</name>
    <dbReference type="NCBI Taxonomy" id="574789"/>
    <lineage>
        <taxon>Eukaryota</taxon>
        <taxon>Fungi</taxon>
        <taxon>Dikarya</taxon>
        <taxon>Ascomycota</taxon>
        <taxon>Pezizomycotina</taxon>
        <taxon>Dothideomycetes</taxon>
        <taxon>Pleosporomycetidae</taxon>
        <taxon>Mytilinidiales</taxon>
        <taxon>Mytilinidiaceae</taxon>
        <taxon>Mytilinidion</taxon>
    </lineage>
</organism>
<dbReference type="GO" id="GO:0005762">
    <property type="term" value="C:mitochondrial large ribosomal subunit"/>
    <property type="evidence" value="ECO:0007669"/>
    <property type="project" value="TreeGrafter"/>
</dbReference>
<keyword evidence="2" id="KW-0689">Ribosomal protein</keyword>
<dbReference type="InterPro" id="IPR000597">
    <property type="entry name" value="Ribosomal_uL3"/>
</dbReference>
<evidence type="ECO:0000256" key="2">
    <source>
        <dbReference type="ARBA" id="ARBA00022980"/>
    </source>
</evidence>
<dbReference type="FunFam" id="2.40.30.10:FF:000004">
    <property type="entry name" value="50S ribosomal protein L3"/>
    <property type="match status" value="1"/>
</dbReference>
<gene>
    <name evidence="6 8" type="ORF">BDZ99DRAFT_571285</name>
</gene>
<dbReference type="HAMAP" id="MF_01325_B">
    <property type="entry name" value="Ribosomal_uL3_B"/>
    <property type="match status" value="1"/>
</dbReference>
<dbReference type="Proteomes" id="UP000504636">
    <property type="component" value="Unplaced"/>
</dbReference>
<dbReference type="AlphaFoldDB" id="A0A6A6YNM7"/>
<dbReference type="Pfam" id="PF00297">
    <property type="entry name" value="Ribosomal_L3"/>
    <property type="match status" value="1"/>
</dbReference>
<evidence type="ECO:0000313" key="7">
    <source>
        <dbReference type="Proteomes" id="UP000504636"/>
    </source>
</evidence>
<evidence type="ECO:0000313" key="8">
    <source>
        <dbReference type="RefSeq" id="XP_033576431.1"/>
    </source>
</evidence>
<sequence length="318" mass="33789">MAPKPPQGLNCTALHPPPFLLPRSTFRAQFLPQSTTRTIKSTFTPRPSRFAPPTTGLPTLSASSTAALARKAASNTLPLRPGALAIKKGMTAMYDAESGKRTPCTVLQLERNEVVALKTRERHGYWAVQVGAGWKHPSNVTRPMLGHFAQAGVSPKRWVAEFRVRDEGGMVDVGGRIGAGWWREGGWVDVRSTGRGMGFAGGMKKWGFSGQPASHGNSLTHRAMGSAGGSQGSGSRVLPGKKMAGRMGNESVTVQNLKVLKVDEENGIVVVTGCVGGPKGCIVKIQDAIKKPWPEFTMPPFTGKISGAPVLEAEVEAA</sequence>